<dbReference type="InterPro" id="IPR036291">
    <property type="entry name" value="NAD(P)-bd_dom_sf"/>
</dbReference>
<feature type="domain" description="D-isomer specific 2-hydroxyacid dehydrogenase NAD-binding" evidence="6">
    <location>
        <begin position="103"/>
        <end position="277"/>
    </location>
</feature>
<evidence type="ECO:0000313" key="7">
    <source>
        <dbReference type="EMBL" id="KRK95115.1"/>
    </source>
</evidence>
<dbReference type="Pfam" id="PF00389">
    <property type="entry name" value="2-Hacid_dh"/>
    <property type="match status" value="1"/>
</dbReference>
<dbReference type="AlphaFoldDB" id="A0A0R1LGU1"/>
<evidence type="ECO:0000256" key="2">
    <source>
        <dbReference type="ARBA" id="ARBA00023002"/>
    </source>
</evidence>
<dbReference type="GO" id="GO:0016616">
    <property type="term" value="F:oxidoreductase activity, acting on the CH-OH group of donors, NAD or NADP as acceptor"/>
    <property type="evidence" value="ECO:0007669"/>
    <property type="project" value="InterPro"/>
</dbReference>
<comment type="similarity">
    <text evidence="1 4">Belongs to the D-isomer specific 2-hydroxyacid dehydrogenase family.</text>
</comment>
<dbReference type="InterPro" id="IPR006139">
    <property type="entry name" value="D-isomer_2_OHA_DH_cat_dom"/>
</dbReference>
<keyword evidence="3" id="KW-0520">NAD</keyword>
<keyword evidence="8" id="KW-1185">Reference proteome</keyword>
<dbReference type="PANTHER" id="PTHR43333">
    <property type="entry name" value="2-HACID_DH_C DOMAIN-CONTAINING PROTEIN"/>
    <property type="match status" value="1"/>
</dbReference>
<dbReference type="SUPFAM" id="SSF52283">
    <property type="entry name" value="Formate/glycerate dehydrogenase catalytic domain-like"/>
    <property type="match status" value="1"/>
</dbReference>
<accession>A0A0R1LGU1</accession>
<evidence type="ECO:0000256" key="4">
    <source>
        <dbReference type="RuleBase" id="RU003719"/>
    </source>
</evidence>
<dbReference type="PATRIC" id="fig|1423715.3.peg.1660"/>
<dbReference type="GO" id="GO:0051287">
    <property type="term" value="F:NAD binding"/>
    <property type="evidence" value="ECO:0007669"/>
    <property type="project" value="InterPro"/>
</dbReference>
<evidence type="ECO:0000313" key="8">
    <source>
        <dbReference type="Proteomes" id="UP000051955"/>
    </source>
</evidence>
<keyword evidence="2 4" id="KW-0560">Oxidoreductase</keyword>
<dbReference type="RefSeq" id="WP_057802588.1">
    <property type="nucleotide sequence ID" value="NZ_AZDV01000017.1"/>
</dbReference>
<sequence length="316" mass="34464">MTERILALQSLTADHLADLKAAGLDVVTAADYQPGGAPVTILYGWDDDLGPAVINDDHNQIHWLQTLSAGIDYLPLDLIRDHHISLTNSSGVFSDAIAESTMGYLLYFLRGFNEAVKNQAGHFWIQPARTDLHNLGDQTVVIYGTGSIGQAMAKLLNGFGSTLIGVNRSGHPVDGFAKTVSLAEDATILGDADIVINAMPATAETNHYFNAAFFKQLNGLRIFVNVGRGTAVDLPALQDALLYQEVLHAALDVFETEPFPKDAKLWDFPNVLLTPHQTGFSDNNLTRTFEIFHKNLTSYLKDGTLVQNIADPLRGY</sequence>
<organism evidence="7 8">
    <name type="scientific">Levilactobacillus acidifarinae DSM 19394 = JCM 15949</name>
    <dbReference type="NCBI Taxonomy" id="1423715"/>
    <lineage>
        <taxon>Bacteria</taxon>
        <taxon>Bacillati</taxon>
        <taxon>Bacillota</taxon>
        <taxon>Bacilli</taxon>
        <taxon>Lactobacillales</taxon>
        <taxon>Lactobacillaceae</taxon>
        <taxon>Levilactobacillus</taxon>
    </lineage>
</organism>
<dbReference type="Gene3D" id="3.40.50.720">
    <property type="entry name" value="NAD(P)-binding Rossmann-like Domain"/>
    <property type="match status" value="2"/>
</dbReference>
<evidence type="ECO:0000256" key="1">
    <source>
        <dbReference type="ARBA" id="ARBA00005854"/>
    </source>
</evidence>
<feature type="domain" description="D-isomer specific 2-hydroxyacid dehydrogenase catalytic" evidence="5">
    <location>
        <begin position="49"/>
        <end position="305"/>
    </location>
</feature>
<evidence type="ECO:0000256" key="3">
    <source>
        <dbReference type="ARBA" id="ARBA00023027"/>
    </source>
</evidence>
<dbReference type="InterPro" id="IPR006140">
    <property type="entry name" value="D-isomer_DH_NAD-bd"/>
</dbReference>
<protein>
    <submittedName>
        <fullName evidence="7">Phosphoglycerate dehydrogenase-like protein</fullName>
    </submittedName>
</protein>
<name>A0A0R1LGU1_9LACO</name>
<reference evidence="7 8" key="1">
    <citation type="journal article" date="2015" name="Genome Announc.">
        <title>Expanding the biotechnology potential of lactobacilli through comparative genomics of 213 strains and associated genera.</title>
        <authorList>
            <person name="Sun Z."/>
            <person name="Harris H.M."/>
            <person name="McCann A."/>
            <person name="Guo C."/>
            <person name="Argimon S."/>
            <person name="Zhang W."/>
            <person name="Yang X."/>
            <person name="Jeffery I.B."/>
            <person name="Cooney J.C."/>
            <person name="Kagawa T.F."/>
            <person name="Liu W."/>
            <person name="Song Y."/>
            <person name="Salvetti E."/>
            <person name="Wrobel A."/>
            <person name="Rasinkangas P."/>
            <person name="Parkhill J."/>
            <person name="Rea M.C."/>
            <person name="O'Sullivan O."/>
            <person name="Ritari J."/>
            <person name="Douillard F.P."/>
            <person name="Paul Ross R."/>
            <person name="Yang R."/>
            <person name="Briner A.E."/>
            <person name="Felis G.E."/>
            <person name="de Vos W.M."/>
            <person name="Barrangou R."/>
            <person name="Klaenhammer T.R."/>
            <person name="Caufield P.W."/>
            <person name="Cui Y."/>
            <person name="Zhang H."/>
            <person name="O'Toole P.W."/>
        </authorList>
    </citation>
    <scope>NUCLEOTIDE SEQUENCE [LARGE SCALE GENOMIC DNA]</scope>
    <source>
        <strain evidence="7 8">DSM 19394</strain>
    </source>
</reference>
<gene>
    <name evidence="7" type="ORF">FD25_GL001621</name>
</gene>
<dbReference type="EMBL" id="AZDV01000017">
    <property type="protein sequence ID" value="KRK95115.1"/>
    <property type="molecule type" value="Genomic_DNA"/>
</dbReference>
<dbReference type="Proteomes" id="UP000051955">
    <property type="component" value="Unassembled WGS sequence"/>
</dbReference>
<dbReference type="Pfam" id="PF02826">
    <property type="entry name" value="2-Hacid_dh_C"/>
    <property type="match status" value="1"/>
</dbReference>
<dbReference type="OrthoDB" id="9805416at2"/>
<comment type="caution">
    <text evidence="7">The sequence shown here is derived from an EMBL/GenBank/DDBJ whole genome shotgun (WGS) entry which is preliminary data.</text>
</comment>
<evidence type="ECO:0000259" key="5">
    <source>
        <dbReference type="Pfam" id="PF00389"/>
    </source>
</evidence>
<dbReference type="PANTHER" id="PTHR43333:SF1">
    <property type="entry name" value="D-ISOMER SPECIFIC 2-HYDROXYACID DEHYDROGENASE NAD-BINDING DOMAIN-CONTAINING PROTEIN"/>
    <property type="match status" value="1"/>
</dbReference>
<proteinExistence type="inferred from homology"/>
<evidence type="ECO:0000259" key="6">
    <source>
        <dbReference type="Pfam" id="PF02826"/>
    </source>
</evidence>
<dbReference type="STRING" id="1423715.FD25_GL001621"/>
<dbReference type="SUPFAM" id="SSF51735">
    <property type="entry name" value="NAD(P)-binding Rossmann-fold domains"/>
    <property type="match status" value="1"/>
</dbReference>